<protein>
    <submittedName>
        <fullName evidence="1">Uncharacterized protein</fullName>
    </submittedName>
</protein>
<dbReference type="AlphaFoldDB" id="A0A1Q9QUJ3"/>
<dbReference type="OrthoDB" id="7032303at2"/>
<dbReference type="RefSeq" id="WP_075806759.1">
    <property type="nucleotide sequence ID" value="NZ_MKZO01000079.1"/>
</dbReference>
<dbReference type="Proteomes" id="UP000186736">
    <property type="component" value="Unassembled WGS sequence"/>
</dbReference>
<sequence>MDVKILAQLHGVKAQSVVDHQEVDGADILRIDLKNEPELRRAIETRARDQDIFDTDRTVDGTAVRFTPDHLLKARQLNFVDPGLPGEPRIPGWRLVAEVYGPRALHGAVVERLGFYTFDRHSGSTTYDFSQPNEHLTRPWARYSLGYLDEGDKLVMLGVNPSKGNIEVNHIDTGENAQELSGTFARVQFDMPNLHEHFPQAPDRGFLVYLPSGFYRLNGTW</sequence>
<gene>
    <name evidence="1" type="ORF">PSEMO_61910</name>
</gene>
<evidence type="ECO:0000313" key="2">
    <source>
        <dbReference type="Proteomes" id="UP000186736"/>
    </source>
</evidence>
<reference evidence="1 2" key="1">
    <citation type="submission" date="2016-10" db="EMBL/GenBank/DDBJ databases">
        <title>Genome Sequence of Pseudomonas putida GM4FR.</title>
        <authorList>
            <person name="Poehlein A."/>
            <person name="Wemheuer F."/>
            <person name="Hollensteiner J."/>
            <person name="Wemheuer B."/>
        </authorList>
    </citation>
    <scope>NUCLEOTIDE SEQUENCE [LARGE SCALE GENOMIC DNA]</scope>
    <source>
        <strain evidence="1 2">GM4FR</strain>
    </source>
</reference>
<dbReference type="EMBL" id="MKZO01000079">
    <property type="protein sequence ID" value="OLS58830.1"/>
    <property type="molecule type" value="Genomic_DNA"/>
</dbReference>
<evidence type="ECO:0000313" key="1">
    <source>
        <dbReference type="EMBL" id="OLS58830.1"/>
    </source>
</evidence>
<name>A0A1Q9QUJ3_PSEPU</name>
<proteinExistence type="predicted"/>
<comment type="caution">
    <text evidence="1">The sequence shown here is derived from an EMBL/GenBank/DDBJ whole genome shotgun (WGS) entry which is preliminary data.</text>
</comment>
<accession>A0A1Q9QUJ3</accession>
<organism evidence="1 2">
    <name type="scientific">Pseudomonas putida</name>
    <name type="common">Arthrobacter siderocapsulatus</name>
    <dbReference type="NCBI Taxonomy" id="303"/>
    <lineage>
        <taxon>Bacteria</taxon>
        <taxon>Pseudomonadati</taxon>
        <taxon>Pseudomonadota</taxon>
        <taxon>Gammaproteobacteria</taxon>
        <taxon>Pseudomonadales</taxon>
        <taxon>Pseudomonadaceae</taxon>
        <taxon>Pseudomonas</taxon>
    </lineage>
</organism>